<dbReference type="AlphaFoldDB" id="A7EJM7"/>
<dbReference type="EMBL" id="CH476626">
    <property type="protein sequence ID" value="EDO03043.1"/>
    <property type="molecule type" value="Genomic_DNA"/>
</dbReference>
<reference evidence="2" key="1">
    <citation type="journal article" date="2011" name="PLoS Genet.">
        <title>Genomic analysis of the necrotrophic fungal pathogens Sclerotinia sclerotiorum and Botrytis cinerea.</title>
        <authorList>
            <person name="Amselem J."/>
            <person name="Cuomo C.A."/>
            <person name="van Kan J.A."/>
            <person name="Viaud M."/>
            <person name="Benito E.P."/>
            <person name="Couloux A."/>
            <person name="Coutinho P.M."/>
            <person name="de Vries R.P."/>
            <person name="Dyer P.S."/>
            <person name="Fillinger S."/>
            <person name="Fournier E."/>
            <person name="Gout L."/>
            <person name="Hahn M."/>
            <person name="Kohn L."/>
            <person name="Lapalu N."/>
            <person name="Plummer K.M."/>
            <person name="Pradier J.M."/>
            <person name="Quevillon E."/>
            <person name="Sharon A."/>
            <person name="Simon A."/>
            <person name="ten Have A."/>
            <person name="Tudzynski B."/>
            <person name="Tudzynski P."/>
            <person name="Wincker P."/>
            <person name="Andrew M."/>
            <person name="Anthouard V."/>
            <person name="Beever R.E."/>
            <person name="Beffa R."/>
            <person name="Benoit I."/>
            <person name="Bouzid O."/>
            <person name="Brault B."/>
            <person name="Chen Z."/>
            <person name="Choquer M."/>
            <person name="Collemare J."/>
            <person name="Cotton P."/>
            <person name="Danchin E.G."/>
            <person name="Da Silva C."/>
            <person name="Gautier A."/>
            <person name="Giraud C."/>
            <person name="Giraud T."/>
            <person name="Gonzalez C."/>
            <person name="Grossetete S."/>
            <person name="Guldener U."/>
            <person name="Henrissat B."/>
            <person name="Howlett B.J."/>
            <person name="Kodira C."/>
            <person name="Kretschmer M."/>
            <person name="Lappartient A."/>
            <person name="Leroch M."/>
            <person name="Levis C."/>
            <person name="Mauceli E."/>
            <person name="Neuveglise C."/>
            <person name="Oeser B."/>
            <person name="Pearson M."/>
            <person name="Poulain J."/>
            <person name="Poussereau N."/>
            <person name="Quesneville H."/>
            <person name="Rascle C."/>
            <person name="Schumacher J."/>
            <person name="Segurens B."/>
            <person name="Sexton A."/>
            <person name="Silva E."/>
            <person name="Sirven C."/>
            <person name="Soanes D.M."/>
            <person name="Talbot N.J."/>
            <person name="Templeton M."/>
            <person name="Yandava C."/>
            <person name="Yarden O."/>
            <person name="Zeng Q."/>
            <person name="Rollins J.A."/>
            <person name="Lebrun M.H."/>
            <person name="Dickman M."/>
        </authorList>
    </citation>
    <scope>NUCLEOTIDE SEQUENCE [LARGE SCALE GENOMIC DNA]</scope>
    <source>
        <strain evidence="2">ATCC 18683 / 1980 / Ss-1</strain>
    </source>
</reference>
<accession>A7EJM7</accession>
<dbReference type="Proteomes" id="UP000001312">
    <property type="component" value="Unassembled WGS sequence"/>
</dbReference>
<gene>
    <name evidence="1" type="ORF">SS1G_05521</name>
</gene>
<proteinExistence type="predicted"/>
<name>A7EJM7_SCLS1</name>
<evidence type="ECO:0000313" key="1">
    <source>
        <dbReference type="EMBL" id="EDO03043.1"/>
    </source>
</evidence>
<sequence length="154" mass="17039">MAGKIFQAGRLLPAMIKKLESHTHLRMKAGRDQIVAILGLLQKGKAEGSDKWAQVNDAQSIVSNFLTKLFQDEVTPTKCISDILEWAAASDKPPYSNITIQVRQQQNFLANPRKPGGPISKLIEKVISNYPRSDDIQVGTKGVRKTTSLRANIE</sequence>
<dbReference type="InParanoid" id="A7EJM7"/>
<keyword evidence="2" id="KW-1185">Reference proteome</keyword>
<dbReference type="RefSeq" id="XP_001594092.1">
    <property type="nucleotide sequence ID" value="XM_001594042.1"/>
</dbReference>
<dbReference type="KEGG" id="ssl:SS1G_05521"/>
<evidence type="ECO:0000313" key="2">
    <source>
        <dbReference type="Proteomes" id="UP000001312"/>
    </source>
</evidence>
<dbReference type="HOGENOM" id="CLU_1705320_0_0_1"/>
<protein>
    <submittedName>
        <fullName evidence="1">Uncharacterized protein</fullName>
    </submittedName>
</protein>
<dbReference type="GeneID" id="5490093"/>
<organism evidence="1 2">
    <name type="scientific">Sclerotinia sclerotiorum (strain ATCC 18683 / 1980 / Ss-1)</name>
    <name type="common">White mold</name>
    <name type="synonym">Whetzelinia sclerotiorum</name>
    <dbReference type="NCBI Taxonomy" id="665079"/>
    <lineage>
        <taxon>Eukaryota</taxon>
        <taxon>Fungi</taxon>
        <taxon>Dikarya</taxon>
        <taxon>Ascomycota</taxon>
        <taxon>Pezizomycotina</taxon>
        <taxon>Leotiomycetes</taxon>
        <taxon>Helotiales</taxon>
        <taxon>Sclerotiniaceae</taxon>
        <taxon>Sclerotinia</taxon>
    </lineage>
</organism>